<organism evidence="2 3">
    <name type="scientific">Tanacetum coccineum</name>
    <dbReference type="NCBI Taxonomy" id="301880"/>
    <lineage>
        <taxon>Eukaryota</taxon>
        <taxon>Viridiplantae</taxon>
        <taxon>Streptophyta</taxon>
        <taxon>Embryophyta</taxon>
        <taxon>Tracheophyta</taxon>
        <taxon>Spermatophyta</taxon>
        <taxon>Magnoliopsida</taxon>
        <taxon>eudicotyledons</taxon>
        <taxon>Gunneridae</taxon>
        <taxon>Pentapetalae</taxon>
        <taxon>asterids</taxon>
        <taxon>campanulids</taxon>
        <taxon>Asterales</taxon>
        <taxon>Asteraceae</taxon>
        <taxon>Asteroideae</taxon>
        <taxon>Anthemideae</taxon>
        <taxon>Anthemidinae</taxon>
        <taxon>Tanacetum</taxon>
    </lineage>
</organism>
<dbReference type="Proteomes" id="UP001151760">
    <property type="component" value="Unassembled WGS sequence"/>
</dbReference>
<keyword evidence="3" id="KW-1185">Reference proteome</keyword>
<feature type="compositionally biased region" description="Polar residues" evidence="1">
    <location>
        <begin position="152"/>
        <end position="169"/>
    </location>
</feature>
<name>A0ABQ4YRY2_9ASTR</name>
<feature type="region of interest" description="Disordered" evidence="1">
    <location>
        <begin position="118"/>
        <end position="253"/>
    </location>
</feature>
<evidence type="ECO:0000256" key="1">
    <source>
        <dbReference type="SAM" id="MobiDB-lite"/>
    </source>
</evidence>
<sequence>MLASRVLTLEQRCADLEKKHKLQDKTTQALSSRIFTLELKYLPHKINQTVNEAVKEAVHVDLQAPLRDRFRKLPKTDMKEILHQRMFESGTYKSLPEHVALYEALEASMERANQDEFLAKKDKSQKRRCDDQDPPPPPPDSDLSKKKRHDTGTSGSKQPPAPQSSTWKTSDTREDPSRSSKQKSVPHSEQPVEDVPIPDDMNISDSDVTDIAHLPKIKTRADWLKPDPEEDRPATPEPDWVIPPNDLPKTENN</sequence>
<protein>
    <submittedName>
        <fullName evidence="2">Uncharacterized protein</fullName>
    </submittedName>
</protein>
<accession>A0ABQ4YRY2</accession>
<reference evidence="2" key="1">
    <citation type="journal article" date="2022" name="Int. J. Mol. Sci.">
        <title>Draft Genome of Tanacetum Coccineum: Genomic Comparison of Closely Related Tanacetum-Family Plants.</title>
        <authorList>
            <person name="Yamashiro T."/>
            <person name="Shiraishi A."/>
            <person name="Nakayama K."/>
            <person name="Satake H."/>
        </authorList>
    </citation>
    <scope>NUCLEOTIDE SEQUENCE</scope>
</reference>
<feature type="compositionally biased region" description="Basic and acidic residues" evidence="1">
    <location>
        <begin position="118"/>
        <end position="131"/>
    </location>
</feature>
<dbReference type="EMBL" id="BQNB010010605">
    <property type="protein sequence ID" value="GJS79533.1"/>
    <property type="molecule type" value="Genomic_DNA"/>
</dbReference>
<comment type="caution">
    <text evidence="2">The sequence shown here is derived from an EMBL/GenBank/DDBJ whole genome shotgun (WGS) entry which is preliminary data.</text>
</comment>
<feature type="compositionally biased region" description="Basic and acidic residues" evidence="1">
    <location>
        <begin position="219"/>
        <end position="234"/>
    </location>
</feature>
<evidence type="ECO:0000313" key="2">
    <source>
        <dbReference type="EMBL" id="GJS79533.1"/>
    </source>
</evidence>
<proteinExistence type="predicted"/>
<reference evidence="2" key="2">
    <citation type="submission" date="2022-01" db="EMBL/GenBank/DDBJ databases">
        <authorList>
            <person name="Yamashiro T."/>
            <person name="Shiraishi A."/>
            <person name="Satake H."/>
            <person name="Nakayama K."/>
        </authorList>
    </citation>
    <scope>NUCLEOTIDE SEQUENCE</scope>
</reference>
<gene>
    <name evidence="2" type="ORF">Tco_0729414</name>
</gene>
<evidence type="ECO:0000313" key="3">
    <source>
        <dbReference type="Proteomes" id="UP001151760"/>
    </source>
</evidence>